<keyword evidence="3" id="KW-1185">Reference proteome</keyword>
<evidence type="ECO:0000313" key="3">
    <source>
        <dbReference type="Proteomes" id="UP000327439"/>
    </source>
</evidence>
<dbReference type="Proteomes" id="UP000327439">
    <property type="component" value="Unassembled WGS sequence"/>
</dbReference>
<feature type="chain" id="PRO_5023889803" description="Secreted protein" evidence="1">
    <location>
        <begin position="24"/>
        <end position="103"/>
    </location>
</feature>
<keyword evidence="1" id="KW-0732">Signal</keyword>
<organism evidence="2 3">
    <name type="scientific">Gossypium barbadense</name>
    <name type="common">Sea Island cotton</name>
    <name type="synonym">Hibiscus barbadensis</name>
    <dbReference type="NCBI Taxonomy" id="3634"/>
    <lineage>
        <taxon>Eukaryota</taxon>
        <taxon>Viridiplantae</taxon>
        <taxon>Streptophyta</taxon>
        <taxon>Embryophyta</taxon>
        <taxon>Tracheophyta</taxon>
        <taxon>Spermatophyta</taxon>
        <taxon>Magnoliopsida</taxon>
        <taxon>eudicotyledons</taxon>
        <taxon>Gunneridae</taxon>
        <taxon>Pentapetalae</taxon>
        <taxon>rosids</taxon>
        <taxon>malvids</taxon>
        <taxon>Malvales</taxon>
        <taxon>Malvaceae</taxon>
        <taxon>Malvoideae</taxon>
        <taxon>Gossypium</taxon>
    </lineage>
</organism>
<evidence type="ECO:0000313" key="2">
    <source>
        <dbReference type="EMBL" id="KAB1670298.1"/>
    </source>
</evidence>
<name>A0A5J5NE49_GOSBA</name>
<feature type="signal peptide" evidence="1">
    <location>
        <begin position="1"/>
        <end position="23"/>
    </location>
</feature>
<reference evidence="3" key="1">
    <citation type="journal article" date="2020" name="Nat. Genet.">
        <title>Genomic diversifications of five Gossypium allopolyploid species and their impact on cotton improvement.</title>
        <authorList>
            <person name="Chen Z.J."/>
            <person name="Sreedasyam A."/>
            <person name="Ando A."/>
            <person name="Song Q."/>
            <person name="De Santiago L.M."/>
            <person name="Hulse-Kemp A.M."/>
            <person name="Ding M."/>
            <person name="Ye W."/>
            <person name="Kirkbride R.C."/>
            <person name="Jenkins J."/>
            <person name="Plott C."/>
            <person name="Lovell J."/>
            <person name="Lin Y.M."/>
            <person name="Vaughn R."/>
            <person name="Liu B."/>
            <person name="Simpson S."/>
            <person name="Scheffler B.E."/>
            <person name="Wen L."/>
            <person name="Saski C.A."/>
            <person name="Grover C.E."/>
            <person name="Hu G."/>
            <person name="Conover J.L."/>
            <person name="Carlson J.W."/>
            <person name="Shu S."/>
            <person name="Boston L.B."/>
            <person name="Williams M."/>
            <person name="Peterson D.G."/>
            <person name="McGee K."/>
            <person name="Jones D.C."/>
            <person name="Wendel J.F."/>
            <person name="Stelly D.M."/>
            <person name="Grimwood J."/>
            <person name="Schmutz J."/>
        </authorList>
    </citation>
    <scope>NUCLEOTIDE SEQUENCE [LARGE SCALE GENOMIC DNA]</scope>
    <source>
        <strain evidence="3">cv. 3-79</strain>
    </source>
</reference>
<evidence type="ECO:0008006" key="4">
    <source>
        <dbReference type="Google" id="ProtNLM"/>
    </source>
</evidence>
<gene>
    <name evidence="2" type="ORF">ES319_1Z181600v1</name>
</gene>
<dbReference type="AlphaFoldDB" id="A0A5J5NE49"/>
<dbReference type="EMBL" id="ML706593">
    <property type="protein sequence ID" value="KAB1670298.1"/>
    <property type="molecule type" value="Genomic_DNA"/>
</dbReference>
<evidence type="ECO:0000256" key="1">
    <source>
        <dbReference type="SAM" id="SignalP"/>
    </source>
</evidence>
<sequence length="103" mass="11054">MAIFTLFLSYLFACRCFLSVIAGASSMGAAEQVEQVSSDGTCGGQQVNGGVGGSAGMGSFVSFLGPGKWACNIYIFKKIRKTSKIKRDFILPQISRIIIIYVE</sequence>
<accession>A0A5J5NE49</accession>
<proteinExistence type="predicted"/>
<protein>
    <recommendedName>
        <fullName evidence="4">Secreted protein</fullName>
    </recommendedName>
</protein>